<reference evidence="2" key="1">
    <citation type="journal article" date="2019" name="Int. J. Syst. Evol. Microbiol.">
        <title>The Global Catalogue of Microorganisms (GCM) 10K type strain sequencing project: providing services to taxonomists for standard genome sequencing and annotation.</title>
        <authorList>
            <consortium name="The Broad Institute Genomics Platform"/>
            <consortium name="The Broad Institute Genome Sequencing Center for Infectious Disease"/>
            <person name="Wu L."/>
            <person name="Ma J."/>
        </authorList>
    </citation>
    <scope>NUCLEOTIDE SEQUENCE [LARGE SCALE GENOMIC DNA]</scope>
    <source>
        <strain evidence="2">NBRC 113072</strain>
    </source>
</reference>
<dbReference type="Proteomes" id="UP001157126">
    <property type="component" value="Unassembled WGS sequence"/>
</dbReference>
<protein>
    <submittedName>
        <fullName evidence="1">Uncharacterized protein</fullName>
    </submittedName>
</protein>
<comment type="caution">
    <text evidence="1">The sequence shown here is derived from an EMBL/GenBank/DDBJ whole genome shotgun (WGS) entry which is preliminary data.</text>
</comment>
<name>A0ABQ6IXS0_9MICO</name>
<dbReference type="EMBL" id="BSUO01000001">
    <property type="protein sequence ID" value="GMA42118.1"/>
    <property type="molecule type" value="Genomic_DNA"/>
</dbReference>
<gene>
    <name evidence="1" type="ORF">GCM10025883_41630</name>
</gene>
<organism evidence="1 2">
    <name type="scientific">Mobilicoccus caccae</name>
    <dbReference type="NCBI Taxonomy" id="1859295"/>
    <lineage>
        <taxon>Bacteria</taxon>
        <taxon>Bacillati</taxon>
        <taxon>Actinomycetota</taxon>
        <taxon>Actinomycetes</taxon>
        <taxon>Micrococcales</taxon>
        <taxon>Dermatophilaceae</taxon>
        <taxon>Mobilicoccus</taxon>
    </lineage>
</organism>
<keyword evidence="2" id="KW-1185">Reference proteome</keyword>
<sequence>MLDRLPDAGDHVVLDAMDEVNRDGNDLPTPAFVDVTVMRLDGHRVASLRITVRRPHASVATSVAALGREEA</sequence>
<evidence type="ECO:0000313" key="2">
    <source>
        <dbReference type="Proteomes" id="UP001157126"/>
    </source>
</evidence>
<accession>A0ABQ6IXS0</accession>
<evidence type="ECO:0000313" key="1">
    <source>
        <dbReference type="EMBL" id="GMA42118.1"/>
    </source>
</evidence>
<proteinExistence type="predicted"/>